<dbReference type="InterPro" id="IPR010982">
    <property type="entry name" value="Lambda_DNA-bd_dom_sf"/>
</dbReference>
<dbReference type="InterPro" id="IPR001387">
    <property type="entry name" value="Cro/C1-type_HTH"/>
</dbReference>
<accession>A0ABN5I101</accession>
<organism evidence="2 3">
    <name type="scientific">Streptomyces dengpaensis</name>
    <dbReference type="NCBI Taxonomy" id="2049881"/>
    <lineage>
        <taxon>Bacteria</taxon>
        <taxon>Bacillati</taxon>
        <taxon>Actinomycetota</taxon>
        <taxon>Actinomycetes</taxon>
        <taxon>Kitasatosporales</taxon>
        <taxon>Streptomycetaceae</taxon>
        <taxon>Streptomyces</taxon>
    </lineage>
</organism>
<proteinExistence type="predicted"/>
<dbReference type="Proteomes" id="UP000238413">
    <property type="component" value="Chromosome"/>
</dbReference>
<dbReference type="InterPro" id="IPR043917">
    <property type="entry name" value="DUF5753"/>
</dbReference>
<evidence type="ECO:0000313" key="2">
    <source>
        <dbReference type="EMBL" id="AVH56924.1"/>
    </source>
</evidence>
<protein>
    <submittedName>
        <fullName evidence="2">XRE family transcriptional regulator</fullName>
    </submittedName>
</protein>
<sequence length="283" mass="31682">MPPRPTATVRQQRLGAELRKLRERAGLNSREAGQKLGVDPARISNIESGRFGVSADRVRTFALGYDCDDEAYIDALAAMTTGRSRNWWDDYRDLLPPVLLDLSEMEEHATAVRTVQFTHLPGLLQTPDYARVVFQQNVPALSPPMVEHRLSHRIKRQGVLYRETPTPYTGLIHEAALRMQFGGPEIMRKQLAHITEMSEREDVTVLVLPFSAGIFPGAGQTVVIAHGPHPQLDTVQLDTEHGSEFLHTEAQLVKYRTIMARMEDLALSPSASRDFIHTLTASL</sequence>
<dbReference type="Gene3D" id="1.10.260.40">
    <property type="entry name" value="lambda repressor-like DNA-binding domains"/>
    <property type="match status" value="1"/>
</dbReference>
<dbReference type="CDD" id="cd00093">
    <property type="entry name" value="HTH_XRE"/>
    <property type="match status" value="1"/>
</dbReference>
<dbReference type="SUPFAM" id="SSF47413">
    <property type="entry name" value="lambda repressor-like DNA-binding domains"/>
    <property type="match status" value="1"/>
</dbReference>
<dbReference type="EMBL" id="CP026652">
    <property type="protein sequence ID" value="AVH56924.1"/>
    <property type="molecule type" value="Genomic_DNA"/>
</dbReference>
<keyword evidence="3" id="KW-1185">Reference proteome</keyword>
<dbReference type="Pfam" id="PF13560">
    <property type="entry name" value="HTH_31"/>
    <property type="match status" value="1"/>
</dbReference>
<evidence type="ECO:0000259" key="1">
    <source>
        <dbReference type="PROSITE" id="PS50943"/>
    </source>
</evidence>
<dbReference type="RefSeq" id="WP_099505420.1">
    <property type="nucleotide sequence ID" value="NZ_CP026652.1"/>
</dbReference>
<feature type="domain" description="HTH cro/C1-type" evidence="1">
    <location>
        <begin position="18"/>
        <end position="73"/>
    </location>
</feature>
<evidence type="ECO:0000313" key="3">
    <source>
        <dbReference type="Proteomes" id="UP000238413"/>
    </source>
</evidence>
<dbReference type="SMART" id="SM00530">
    <property type="entry name" value="HTH_XRE"/>
    <property type="match status" value="1"/>
</dbReference>
<name>A0ABN5I101_9ACTN</name>
<gene>
    <name evidence="2" type="ORF">C4B68_15295</name>
</gene>
<dbReference type="PROSITE" id="PS50943">
    <property type="entry name" value="HTH_CROC1"/>
    <property type="match status" value="1"/>
</dbReference>
<dbReference type="Pfam" id="PF19054">
    <property type="entry name" value="DUF5753"/>
    <property type="match status" value="1"/>
</dbReference>
<reference evidence="2 3" key="1">
    <citation type="submission" date="2018-02" db="EMBL/GenBank/DDBJ databases">
        <title>Complete genome sequence of Streptomyces dengpaensis, the producer of angucyclines.</title>
        <authorList>
            <person name="Yumei L."/>
        </authorList>
    </citation>
    <scope>NUCLEOTIDE SEQUENCE [LARGE SCALE GENOMIC DNA]</scope>
    <source>
        <strain evidence="2 3">XZHG99</strain>
    </source>
</reference>